<evidence type="ECO:0000313" key="10">
    <source>
        <dbReference type="EMBL" id="NHM13185.1"/>
    </source>
</evidence>
<feature type="domain" description="4'-phosphopantetheinyl transferase" evidence="9">
    <location>
        <begin position="13"/>
        <end position="106"/>
    </location>
</feature>
<evidence type="ECO:0000256" key="3">
    <source>
        <dbReference type="ARBA" id="ARBA00022723"/>
    </source>
</evidence>
<evidence type="ECO:0000256" key="1">
    <source>
        <dbReference type="ARBA" id="ARBA00022516"/>
    </source>
</evidence>
<dbReference type="Proteomes" id="UP000636394">
    <property type="component" value="Unassembled WGS sequence"/>
</dbReference>
<dbReference type="InterPro" id="IPR008278">
    <property type="entry name" value="4-PPantetheinyl_Trfase_dom"/>
</dbReference>
<evidence type="ECO:0000256" key="6">
    <source>
        <dbReference type="ARBA" id="ARBA00023098"/>
    </source>
</evidence>
<dbReference type="EC" id="2.7.8.7" evidence="8"/>
<dbReference type="GO" id="GO:0006633">
    <property type="term" value="P:fatty acid biosynthetic process"/>
    <property type="evidence" value="ECO:0007669"/>
    <property type="project" value="UniProtKB-UniRule"/>
</dbReference>
<comment type="subcellular location">
    <subcellularLocation>
        <location evidence="8">Cytoplasm</location>
    </subcellularLocation>
</comment>
<evidence type="ECO:0000313" key="11">
    <source>
        <dbReference type="EMBL" id="QTU85171.1"/>
    </source>
</evidence>
<keyword evidence="7 8" id="KW-0275">Fatty acid biosynthesis</keyword>
<keyword evidence="3 8" id="KW-0479">Metal-binding</keyword>
<dbReference type="EMBL" id="CP072829">
    <property type="protein sequence ID" value="QTU85171.1"/>
    <property type="molecule type" value="Genomic_DNA"/>
</dbReference>
<evidence type="ECO:0000259" key="9">
    <source>
        <dbReference type="Pfam" id="PF01648"/>
    </source>
</evidence>
<dbReference type="AlphaFoldDB" id="A0A9E6MT63"/>
<accession>A0A9E6MT63</accession>
<keyword evidence="6 8" id="KW-0443">Lipid metabolism</keyword>
<protein>
    <recommendedName>
        <fullName evidence="8">Holo-[acyl-carrier-protein] synthase</fullName>
        <shortName evidence="8">Holo-ACP synthase</shortName>
        <ecNumber evidence="8">2.7.8.7</ecNumber>
    </recommendedName>
    <alternativeName>
        <fullName evidence="8">4'-phosphopantetheinyl transferase AcpS</fullName>
    </alternativeName>
</protein>
<evidence type="ECO:0000313" key="12">
    <source>
        <dbReference type="Proteomes" id="UP000636394"/>
    </source>
</evidence>
<keyword evidence="8" id="KW-0963">Cytoplasm</keyword>
<dbReference type="Proteomes" id="UP000671910">
    <property type="component" value="Chromosome"/>
</dbReference>
<dbReference type="GO" id="GO:0000287">
    <property type="term" value="F:magnesium ion binding"/>
    <property type="evidence" value="ECO:0007669"/>
    <property type="project" value="UniProtKB-UniRule"/>
</dbReference>
<dbReference type="InterPro" id="IPR004568">
    <property type="entry name" value="Ppantetheine-prot_Trfase_dom"/>
</dbReference>
<feature type="binding site" evidence="8">
    <location>
        <position position="65"/>
    </location>
    <ligand>
        <name>Mg(2+)</name>
        <dbReference type="ChEBI" id="CHEBI:18420"/>
    </ligand>
</feature>
<evidence type="ECO:0000256" key="8">
    <source>
        <dbReference type="HAMAP-Rule" id="MF_00101"/>
    </source>
</evidence>
<feature type="binding site" evidence="8">
    <location>
        <position position="17"/>
    </location>
    <ligand>
        <name>Mg(2+)</name>
        <dbReference type="ChEBI" id="CHEBI:18420"/>
    </ligand>
</feature>
<keyword evidence="5 8" id="KW-0460">Magnesium</keyword>
<dbReference type="SUPFAM" id="SSF56214">
    <property type="entry name" value="4'-phosphopantetheinyl transferase"/>
    <property type="match status" value="1"/>
</dbReference>
<dbReference type="GO" id="GO:0005737">
    <property type="term" value="C:cytoplasm"/>
    <property type="evidence" value="ECO:0007669"/>
    <property type="project" value="UniProtKB-SubCell"/>
</dbReference>
<dbReference type="NCBIfam" id="TIGR00516">
    <property type="entry name" value="acpS"/>
    <property type="match status" value="1"/>
</dbReference>
<evidence type="ECO:0000256" key="4">
    <source>
        <dbReference type="ARBA" id="ARBA00022832"/>
    </source>
</evidence>
<keyword evidence="1 8" id="KW-0444">Lipid biosynthesis</keyword>
<dbReference type="GO" id="GO:0008897">
    <property type="term" value="F:holo-[acyl-carrier-protein] synthase activity"/>
    <property type="evidence" value="ECO:0007669"/>
    <property type="project" value="UniProtKB-UniRule"/>
</dbReference>
<dbReference type="EMBL" id="WPCR01000001">
    <property type="protein sequence ID" value="NHM13185.1"/>
    <property type="molecule type" value="Genomic_DNA"/>
</dbReference>
<keyword evidence="4 8" id="KW-0276">Fatty acid metabolism</keyword>
<organism evidence="11 13">
    <name type="scientific">Xiamenia xianingshaonis</name>
    <dbReference type="NCBI Taxonomy" id="2682776"/>
    <lineage>
        <taxon>Bacteria</taxon>
        <taxon>Bacillati</taxon>
        <taxon>Actinomycetota</taxon>
        <taxon>Coriobacteriia</taxon>
        <taxon>Eggerthellales</taxon>
        <taxon>Eggerthellaceae</taxon>
        <taxon>Xiamenia</taxon>
    </lineage>
</organism>
<comment type="cofactor">
    <cofactor evidence="8">
        <name>Mg(2+)</name>
        <dbReference type="ChEBI" id="CHEBI:18420"/>
    </cofactor>
</comment>
<keyword evidence="12" id="KW-1185">Reference proteome</keyword>
<dbReference type="NCBIfam" id="TIGR00556">
    <property type="entry name" value="pantethn_trn"/>
    <property type="match status" value="1"/>
</dbReference>
<dbReference type="Pfam" id="PF01648">
    <property type="entry name" value="ACPS"/>
    <property type="match status" value="1"/>
</dbReference>
<evidence type="ECO:0000313" key="13">
    <source>
        <dbReference type="Proteomes" id="UP000671910"/>
    </source>
</evidence>
<dbReference type="InterPro" id="IPR037143">
    <property type="entry name" value="4-PPantetheinyl_Trfase_dom_sf"/>
</dbReference>
<gene>
    <name evidence="8 11" type="primary">acpS</name>
    <name evidence="10" type="ORF">GMI68_00080</name>
    <name evidence="11" type="ORF">J7S26_02020</name>
</gene>
<comment type="function">
    <text evidence="8">Transfers the 4'-phosphopantetheine moiety from coenzyme A to a Ser of acyl-carrier-protein.</text>
</comment>
<comment type="catalytic activity">
    <reaction evidence="8">
        <text>apo-[ACP] + CoA = holo-[ACP] + adenosine 3',5'-bisphosphate + H(+)</text>
        <dbReference type="Rhea" id="RHEA:12068"/>
        <dbReference type="Rhea" id="RHEA-COMP:9685"/>
        <dbReference type="Rhea" id="RHEA-COMP:9690"/>
        <dbReference type="ChEBI" id="CHEBI:15378"/>
        <dbReference type="ChEBI" id="CHEBI:29999"/>
        <dbReference type="ChEBI" id="CHEBI:57287"/>
        <dbReference type="ChEBI" id="CHEBI:58343"/>
        <dbReference type="ChEBI" id="CHEBI:64479"/>
        <dbReference type="EC" id="2.7.8.7"/>
    </reaction>
</comment>
<evidence type="ECO:0000256" key="2">
    <source>
        <dbReference type="ARBA" id="ARBA00022679"/>
    </source>
</evidence>
<evidence type="ECO:0000256" key="5">
    <source>
        <dbReference type="ARBA" id="ARBA00022842"/>
    </source>
</evidence>
<dbReference type="InterPro" id="IPR002582">
    <property type="entry name" value="ACPS"/>
</dbReference>
<sequence length="164" mass="17925">MSDALASVEGLVGVGVDIVDIDRMRAILKRSPMFSRKVFSCEECCYCDERSDPAVHYACRFAAKEAVMKALGTGLFQGVGVRDVEVVRNAKGRPSVRLSGGAARIARDQGVRELPLSLSYTHTEAVAFALAITDDSVRAKEERTDQKAELAKRFKEVRGMLDAI</sequence>
<keyword evidence="2 8" id="KW-0808">Transferase</keyword>
<proteinExistence type="inferred from homology"/>
<dbReference type="KEGG" id="ebz:J7S26_02020"/>
<reference evidence="11" key="2">
    <citation type="submission" date="2021-04" db="EMBL/GenBank/DDBJ databases">
        <title>Novel species in family Eggerthellaceae.</title>
        <authorList>
            <person name="Zhang G."/>
        </authorList>
    </citation>
    <scope>NUCLEOTIDE SEQUENCE</scope>
    <source>
        <strain evidence="11">Zg-886</strain>
    </source>
</reference>
<comment type="similarity">
    <text evidence="8">Belongs to the P-Pant transferase superfamily. AcpS family.</text>
</comment>
<dbReference type="HAMAP" id="MF_00101">
    <property type="entry name" value="AcpS"/>
    <property type="match status" value="1"/>
</dbReference>
<dbReference type="Gene3D" id="3.90.470.20">
    <property type="entry name" value="4'-phosphopantetheinyl transferase domain"/>
    <property type="match status" value="1"/>
</dbReference>
<name>A0A9E6MT63_9ACTN</name>
<reference evidence="10 12" key="1">
    <citation type="submission" date="2019-11" db="EMBL/GenBank/DDBJ databases">
        <title>Eggerthellaceae novel genus isolated from the rectal contents of marmort.</title>
        <authorList>
            <person name="Zhang G."/>
        </authorList>
    </citation>
    <scope>NUCLEOTIDE SEQUENCE [LARGE SCALE GENOMIC DNA]</scope>
    <source>
        <strain evidence="10">Zg-886</strain>
        <strain evidence="12">zg-886</strain>
    </source>
</reference>
<evidence type="ECO:0000256" key="7">
    <source>
        <dbReference type="ARBA" id="ARBA00023160"/>
    </source>
</evidence>